<protein>
    <submittedName>
        <fullName evidence="2">Uncharacterized protein</fullName>
    </submittedName>
</protein>
<name>A0A2P2Q0M5_RHIMU</name>
<sequence>MSLLVMARFLINNQTKKMKNAKAITARHGMAGRNGHLGKQRAQSKPPTAG</sequence>
<accession>A0A2P2Q0M5</accession>
<feature type="region of interest" description="Disordered" evidence="1">
    <location>
        <begin position="27"/>
        <end position="50"/>
    </location>
</feature>
<feature type="compositionally biased region" description="Polar residues" evidence="1">
    <location>
        <begin position="41"/>
        <end position="50"/>
    </location>
</feature>
<reference evidence="2" key="1">
    <citation type="submission" date="2018-02" db="EMBL/GenBank/DDBJ databases">
        <title>Rhizophora mucronata_Transcriptome.</title>
        <authorList>
            <person name="Meera S.P."/>
            <person name="Sreeshan A."/>
            <person name="Augustine A."/>
        </authorList>
    </citation>
    <scope>NUCLEOTIDE SEQUENCE</scope>
    <source>
        <tissue evidence="2">Leaf</tissue>
    </source>
</reference>
<dbReference type="EMBL" id="GGEC01079995">
    <property type="protein sequence ID" value="MBX60479.1"/>
    <property type="molecule type" value="Transcribed_RNA"/>
</dbReference>
<dbReference type="AlphaFoldDB" id="A0A2P2Q0M5"/>
<organism evidence="2">
    <name type="scientific">Rhizophora mucronata</name>
    <name type="common">Asiatic mangrove</name>
    <dbReference type="NCBI Taxonomy" id="61149"/>
    <lineage>
        <taxon>Eukaryota</taxon>
        <taxon>Viridiplantae</taxon>
        <taxon>Streptophyta</taxon>
        <taxon>Embryophyta</taxon>
        <taxon>Tracheophyta</taxon>
        <taxon>Spermatophyta</taxon>
        <taxon>Magnoliopsida</taxon>
        <taxon>eudicotyledons</taxon>
        <taxon>Gunneridae</taxon>
        <taxon>Pentapetalae</taxon>
        <taxon>rosids</taxon>
        <taxon>fabids</taxon>
        <taxon>Malpighiales</taxon>
        <taxon>Rhizophoraceae</taxon>
        <taxon>Rhizophora</taxon>
    </lineage>
</organism>
<evidence type="ECO:0000313" key="2">
    <source>
        <dbReference type="EMBL" id="MBX60479.1"/>
    </source>
</evidence>
<proteinExistence type="predicted"/>
<evidence type="ECO:0000256" key="1">
    <source>
        <dbReference type="SAM" id="MobiDB-lite"/>
    </source>
</evidence>